<protein>
    <recommendedName>
        <fullName evidence="1">Reverse transcriptase zinc-binding domain-containing protein</fullName>
    </recommendedName>
</protein>
<dbReference type="EMBL" id="OIVN01000112">
    <property type="protein sequence ID" value="SPC74463.1"/>
    <property type="molecule type" value="Genomic_DNA"/>
</dbReference>
<sequence length="345" mass="39701">MASQQVVGFVSLDDLSLELAASLLRSGYAVQAFEISEPLITEFLKLGGIMCASPMEAGRASLSVAAKYGLEWGGWHSKPYRGTHGCGLWKSISLGWKDFLKQTEFFAGGGDRIRFWYDKWCGDTPLKDLFPLLFLCATNRDASIESVVSRHVSSISSEWNISFVRDFNDWELPVVVSFFKFLHLILPRSDRLDTMVWKLRNSGQFDVSSFYCALQGSNRKKFPWKGIWGVKAPRRISFFVWTAARGKILTCDNLMRRGHVLAGWCCMCKSHWEIGDHLLLHCEIASALWFFVFQTFGIHWVIPAKVIDLLFGWHNWFGKHFSGVWNLVSLCLMWTLWQERNRRIY</sequence>
<dbReference type="PANTHER" id="PTHR36617:SF15">
    <property type="entry name" value="REVERSE TRANSCRIPTASE ZINC-BINDING DOMAIN-CONTAINING PROTEIN"/>
    <property type="match status" value="1"/>
</dbReference>
<gene>
    <name evidence="2" type="ORF">FSB_LOCUS2345</name>
</gene>
<dbReference type="AlphaFoldDB" id="A0A2N9EI52"/>
<dbReference type="InterPro" id="IPR026960">
    <property type="entry name" value="RVT-Znf"/>
</dbReference>
<reference evidence="2" key="1">
    <citation type="submission" date="2018-02" db="EMBL/GenBank/DDBJ databases">
        <authorList>
            <person name="Cohen D.B."/>
            <person name="Kent A.D."/>
        </authorList>
    </citation>
    <scope>NUCLEOTIDE SEQUENCE</scope>
</reference>
<evidence type="ECO:0000259" key="1">
    <source>
        <dbReference type="Pfam" id="PF13966"/>
    </source>
</evidence>
<dbReference type="Pfam" id="PF13966">
    <property type="entry name" value="zf-RVT"/>
    <property type="match status" value="1"/>
</dbReference>
<feature type="domain" description="Reverse transcriptase zinc-binding" evidence="1">
    <location>
        <begin position="205"/>
        <end position="289"/>
    </location>
</feature>
<proteinExistence type="predicted"/>
<name>A0A2N9EI52_FAGSY</name>
<dbReference type="PANTHER" id="PTHR36617">
    <property type="entry name" value="PROTEIN, PUTATIVE-RELATED"/>
    <property type="match status" value="1"/>
</dbReference>
<evidence type="ECO:0000313" key="2">
    <source>
        <dbReference type="EMBL" id="SPC74463.1"/>
    </source>
</evidence>
<organism evidence="2">
    <name type="scientific">Fagus sylvatica</name>
    <name type="common">Beechnut</name>
    <dbReference type="NCBI Taxonomy" id="28930"/>
    <lineage>
        <taxon>Eukaryota</taxon>
        <taxon>Viridiplantae</taxon>
        <taxon>Streptophyta</taxon>
        <taxon>Embryophyta</taxon>
        <taxon>Tracheophyta</taxon>
        <taxon>Spermatophyta</taxon>
        <taxon>Magnoliopsida</taxon>
        <taxon>eudicotyledons</taxon>
        <taxon>Gunneridae</taxon>
        <taxon>Pentapetalae</taxon>
        <taxon>rosids</taxon>
        <taxon>fabids</taxon>
        <taxon>Fagales</taxon>
        <taxon>Fagaceae</taxon>
        <taxon>Fagus</taxon>
    </lineage>
</organism>
<accession>A0A2N9EI52</accession>